<keyword evidence="2" id="KW-1185">Reference proteome</keyword>
<comment type="caution">
    <text evidence="1">The sequence shown here is derived from an EMBL/GenBank/DDBJ whole genome shotgun (WGS) entry which is preliminary data.</text>
</comment>
<accession>A0ACA9MK75</accession>
<gene>
    <name evidence="1" type="ORF">RPERSI_LOCUS5739</name>
</gene>
<dbReference type="Proteomes" id="UP000789920">
    <property type="component" value="Unassembled WGS sequence"/>
</dbReference>
<reference evidence="1" key="1">
    <citation type="submission" date="2021-06" db="EMBL/GenBank/DDBJ databases">
        <authorList>
            <person name="Kallberg Y."/>
            <person name="Tangrot J."/>
            <person name="Rosling A."/>
        </authorList>
    </citation>
    <scope>NUCLEOTIDE SEQUENCE</scope>
    <source>
        <strain evidence="1">MA461A</strain>
    </source>
</reference>
<name>A0ACA9MK75_9GLOM</name>
<proteinExistence type="predicted"/>
<evidence type="ECO:0000313" key="2">
    <source>
        <dbReference type="Proteomes" id="UP000789920"/>
    </source>
</evidence>
<evidence type="ECO:0000313" key="1">
    <source>
        <dbReference type="EMBL" id="CAG8596223.1"/>
    </source>
</evidence>
<feature type="non-terminal residue" evidence="1">
    <location>
        <position position="151"/>
    </location>
</feature>
<sequence>MVDITSGTNINAHDYKHIPPQTKSVESPIQEPNSSVPEDCELTGECTCVIGECEPCTALELTSGVSYCGVNGLPGNKEEIKCEWNDTSKNGSLPQGPQYRPCRRVKRFEKAKYIEFQFVNIFIACISCAILYYRRQKLTADGYRRLARRIN</sequence>
<protein>
    <submittedName>
        <fullName evidence="1">28295_t:CDS:1</fullName>
    </submittedName>
</protein>
<organism evidence="1 2">
    <name type="scientific">Racocetra persica</name>
    <dbReference type="NCBI Taxonomy" id="160502"/>
    <lineage>
        <taxon>Eukaryota</taxon>
        <taxon>Fungi</taxon>
        <taxon>Fungi incertae sedis</taxon>
        <taxon>Mucoromycota</taxon>
        <taxon>Glomeromycotina</taxon>
        <taxon>Glomeromycetes</taxon>
        <taxon>Diversisporales</taxon>
        <taxon>Gigasporaceae</taxon>
        <taxon>Racocetra</taxon>
    </lineage>
</organism>
<dbReference type="EMBL" id="CAJVQC010008752">
    <property type="protein sequence ID" value="CAG8596223.1"/>
    <property type="molecule type" value="Genomic_DNA"/>
</dbReference>